<dbReference type="PANTHER" id="PTHR30309">
    <property type="entry name" value="INNER MEMBRANE PROTEIN YGIH"/>
    <property type="match status" value="1"/>
</dbReference>
<dbReference type="EMBL" id="LT629787">
    <property type="protein sequence ID" value="SDT87328.1"/>
    <property type="molecule type" value="Genomic_DNA"/>
</dbReference>
<keyword evidence="4 10" id="KW-0812">Transmembrane</keyword>
<dbReference type="NCBIfam" id="TIGR00023">
    <property type="entry name" value="glycerol-3-phosphate 1-O-acyltransferase PlsY"/>
    <property type="match status" value="1"/>
</dbReference>
<evidence type="ECO:0000313" key="11">
    <source>
        <dbReference type="EMBL" id="SDT87328.1"/>
    </source>
</evidence>
<evidence type="ECO:0000256" key="4">
    <source>
        <dbReference type="ARBA" id="ARBA00022692"/>
    </source>
</evidence>
<protein>
    <recommendedName>
        <fullName evidence="10">Glycerol-3-phosphate acyltransferase</fullName>
    </recommendedName>
    <alternativeName>
        <fullName evidence="10">Acyl-PO4 G3P acyltransferase</fullName>
    </alternativeName>
    <alternativeName>
        <fullName evidence="10">Acyl-phosphate--glycerol-3-phosphate acyltransferase</fullName>
    </alternativeName>
    <alternativeName>
        <fullName evidence="10">G3P acyltransferase</fullName>
        <shortName evidence="10">GPAT</shortName>
        <ecNumber evidence="10">2.3.1.275</ecNumber>
    </alternativeName>
    <alternativeName>
        <fullName evidence="10">Lysophosphatidic acid synthase</fullName>
        <shortName evidence="10">LPA synthase</shortName>
    </alternativeName>
</protein>
<comment type="subunit">
    <text evidence="10">Probably interacts with PlsX.</text>
</comment>
<dbReference type="AlphaFoldDB" id="A0A1H2DY18"/>
<reference evidence="12" key="1">
    <citation type="submission" date="2016-10" db="EMBL/GenBank/DDBJ databases">
        <authorList>
            <person name="Varghese N."/>
            <person name="Submissions S."/>
        </authorList>
    </citation>
    <scope>NUCLEOTIDE SEQUENCE [LARGE SCALE GENOMIC DNA]</scope>
    <source>
        <strain evidence="12">CECT 8338</strain>
    </source>
</reference>
<keyword evidence="8 10" id="KW-0594">Phospholipid biosynthesis</keyword>
<evidence type="ECO:0000256" key="10">
    <source>
        <dbReference type="HAMAP-Rule" id="MF_01043"/>
    </source>
</evidence>
<evidence type="ECO:0000313" key="12">
    <source>
        <dbReference type="Proteomes" id="UP000243924"/>
    </source>
</evidence>
<dbReference type="InterPro" id="IPR003811">
    <property type="entry name" value="G3P_acylTferase_PlsY"/>
</dbReference>
<dbReference type="SMART" id="SM01207">
    <property type="entry name" value="G3P_acyltransf"/>
    <property type="match status" value="1"/>
</dbReference>
<keyword evidence="12" id="KW-1185">Reference proteome</keyword>
<keyword evidence="1 10" id="KW-1003">Cell membrane</keyword>
<dbReference type="GO" id="GO:0005886">
    <property type="term" value="C:plasma membrane"/>
    <property type="evidence" value="ECO:0007669"/>
    <property type="project" value="UniProtKB-SubCell"/>
</dbReference>
<dbReference type="GO" id="GO:0043772">
    <property type="term" value="F:acyl-phosphate glycerol-3-phosphate acyltransferase activity"/>
    <property type="evidence" value="ECO:0007669"/>
    <property type="project" value="UniProtKB-UniRule"/>
</dbReference>
<proteinExistence type="inferred from homology"/>
<dbReference type="Proteomes" id="UP000243924">
    <property type="component" value="Chromosome I"/>
</dbReference>
<accession>A0A1H2DY18</accession>
<keyword evidence="11" id="KW-0012">Acyltransferase</keyword>
<evidence type="ECO:0000256" key="9">
    <source>
        <dbReference type="ARBA" id="ARBA00023264"/>
    </source>
</evidence>
<comment type="function">
    <text evidence="10">Catalyzes the transfer of an acyl group from acyl-phosphate (acyl-PO(4)) to glycerol-3-phosphate (G3P) to form lysophosphatidic acid (LPA). This enzyme utilizes acyl-phosphate as fatty acyl donor, but not acyl-CoA or acyl-ACP.</text>
</comment>
<comment type="catalytic activity">
    <reaction evidence="10">
        <text>an acyl phosphate + sn-glycerol 3-phosphate = a 1-acyl-sn-glycero-3-phosphate + phosphate</text>
        <dbReference type="Rhea" id="RHEA:34075"/>
        <dbReference type="ChEBI" id="CHEBI:43474"/>
        <dbReference type="ChEBI" id="CHEBI:57597"/>
        <dbReference type="ChEBI" id="CHEBI:57970"/>
        <dbReference type="ChEBI" id="CHEBI:59918"/>
        <dbReference type="EC" id="2.3.1.275"/>
    </reaction>
</comment>
<dbReference type="RefSeq" id="WP_092383013.1">
    <property type="nucleotide sequence ID" value="NZ_LT629787.1"/>
</dbReference>
<evidence type="ECO:0000256" key="2">
    <source>
        <dbReference type="ARBA" id="ARBA00022516"/>
    </source>
</evidence>
<evidence type="ECO:0000256" key="6">
    <source>
        <dbReference type="ARBA" id="ARBA00023098"/>
    </source>
</evidence>
<comment type="similarity">
    <text evidence="10">Belongs to the PlsY family.</text>
</comment>
<comment type="caution">
    <text evidence="10">Lacks conserved residue(s) required for the propagation of feature annotation.</text>
</comment>
<dbReference type="GO" id="GO:0008654">
    <property type="term" value="P:phospholipid biosynthetic process"/>
    <property type="evidence" value="ECO:0007669"/>
    <property type="project" value="UniProtKB-UniRule"/>
</dbReference>
<keyword evidence="6 10" id="KW-0443">Lipid metabolism</keyword>
<sequence length="194" mass="20791">MSATWLILLLLAYLLGSVSFAVVLSRWGKLPDPRQFGSGNPGASNMLRLGGRPLAIGTLLGDAGKGALAVALGTWLGLSSLQQGWLALAVIVGHMLPLFHQFRGGKGVATAAGALLVLAWPLGLLCALLWAVIFAWQRMASLASMFTCLALLPLTLWLYPVLLPPISLLVALILLRHRLNLGRLLTGNEPRFRR</sequence>
<comment type="pathway">
    <text evidence="10">Lipid metabolism; phospholipid metabolism.</text>
</comment>
<organism evidence="11 12">
    <name type="scientific">Halopseudomonas salegens</name>
    <dbReference type="NCBI Taxonomy" id="1434072"/>
    <lineage>
        <taxon>Bacteria</taxon>
        <taxon>Pseudomonadati</taxon>
        <taxon>Pseudomonadota</taxon>
        <taxon>Gammaproteobacteria</taxon>
        <taxon>Pseudomonadales</taxon>
        <taxon>Pseudomonadaceae</taxon>
        <taxon>Halopseudomonas</taxon>
    </lineage>
</organism>
<dbReference type="Pfam" id="PF02660">
    <property type="entry name" value="G3P_acyltransf"/>
    <property type="match status" value="1"/>
</dbReference>
<evidence type="ECO:0000256" key="7">
    <source>
        <dbReference type="ARBA" id="ARBA00023136"/>
    </source>
</evidence>
<feature type="transmembrane region" description="Helical" evidence="10">
    <location>
        <begin position="114"/>
        <end position="136"/>
    </location>
</feature>
<dbReference type="EC" id="2.3.1.275" evidence="10"/>
<keyword evidence="5 10" id="KW-1133">Transmembrane helix</keyword>
<dbReference type="STRING" id="1434072.SAMN05216210_0051"/>
<dbReference type="UniPathway" id="UPA00085"/>
<evidence type="ECO:0000256" key="8">
    <source>
        <dbReference type="ARBA" id="ARBA00023209"/>
    </source>
</evidence>
<keyword evidence="7 10" id="KW-0472">Membrane</keyword>
<keyword evidence="9 10" id="KW-1208">Phospholipid metabolism</keyword>
<feature type="transmembrane region" description="Helical" evidence="10">
    <location>
        <begin position="156"/>
        <end position="175"/>
    </location>
</feature>
<name>A0A1H2DY18_9GAMM</name>
<keyword evidence="2 10" id="KW-0444">Lipid biosynthesis</keyword>
<gene>
    <name evidence="10" type="primary">plsY</name>
    <name evidence="11" type="ORF">SAMN05216210_0051</name>
</gene>
<evidence type="ECO:0000256" key="5">
    <source>
        <dbReference type="ARBA" id="ARBA00022989"/>
    </source>
</evidence>
<evidence type="ECO:0000256" key="3">
    <source>
        <dbReference type="ARBA" id="ARBA00022679"/>
    </source>
</evidence>
<dbReference type="HAMAP" id="MF_01043">
    <property type="entry name" value="PlsY"/>
    <property type="match status" value="1"/>
</dbReference>
<keyword evidence="3 10" id="KW-0808">Transferase</keyword>
<dbReference type="OrthoDB" id="9777124at2"/>
<dbReference type="PANTHER" id="PTHR30309:SF0">
    <property type="entry name" value="GLYCEROL-3-PHOSPHATE ACYLTRANSFERASE-RELATED"/>
    <property type="match status" value="1"/>
</dbReference>
<comment type="subcellular location">
    <subcellularLocation>
        <location evidence="10">Cell membrane</location>
        <topology evidence="10">Multi-pass membrane protein</topology>
    </subcellularLocation>
</comment>
<evidence type="ECO:0000256" key="1">
    <source>
        <dbReference type="ARBA" id="ARBA00022475"/>
    </source>
</evidence>